<dbReference type="EMBL" id="CP029480">
    <property type="protein sequence ID" value="AWV99032.1"/>
    <property type="molecule type" value="Genomic_DNA"/>
</dbReference>
<dbReference type="PRINTS" id="PR00039">
    <property type="entry name" value="HTHLYSR"/>
</dbReference>
<dbReference type="OrthoDB" id="9803735at2"/>
<evidence type="ECO:0000256" key="2">
    <source>
        <dbReference type="ARBA" id="ARBA00023015"/>
    </source>
</evidence>
<dbReference type="AlphaFoldDB" id="A0A2Z4GCK4"/>
<keyword evidence="4" id="KW-0804">Transcription</keyword>
<evidence type="ECO:0000256" key="4">
    <source>
        <dbReference type="ARBA" id="ARBA00023163"/>
    </source>
</evidence>
<dbReference type="Gene3D" id="1.10.10.10">
    <property type="entry name" value="Winged helix-like DNA-binding domain superfamily/Winged helix DNA-binding domain"/>
    <property type="match status" value="1"/>
</dbReference>
<keyword evidence="3 6" id="KW-0238">DNA-binding</keyword>
<dbReference type="GO" id="GO:0005829">
    <property type="term" value="C:cytosol"/>
    <property type="evidence" value="ECO:0007669"/>
    <property type="project" value="TreeGrafter"/>
</dbReference>
<protein>
    <submittedName>
        <fullName evidence="6">DNA-binding transcriptional regulator OxyR</fullName>
    </submittedName>
</protein>
<dbReference type="CDD" id="cd08411">
    <property type="entry name" value="PBP2_OxyR"/>
    <property type="match status" value="1"/>
</dbReference>
<dbReference type="InterPro" id="IPR050950">
    <property type="entry name" value="HTH-type_LysR_regulators"/>
</dbReference>
<dbReference type="PROSITE" id="PS50931">
    <property type="entry name" value="HTH_LYSR"/>
    <property type="match status" value="1"/>
</dbReference>
<dbReference type="InterPro" id="IPR036390">
    <property type="entry name" value="WH_DNA-bd_sf"/>
</dbReference>
<dbReference type="PANTHER" id="PTHR30419:SF29">
    <property type="entry name" value="LYSR-FAMILY TRANSCRIPTIONAL REGULATOR"/>
    <property type="match status" value="1"/>
</dbReference>
<evidence type="ECO:0000313" key="7">
    <source>
        <dbReference type="Proteomes" id="UP000249873"/>
    </source>
</evidence>
<dbReference type="InterPro" id="IPR000847">
    <property type="entry name" value="LysR_HTH_N"/>
</dbReference>
<evidence type="ECO:0000313" key="6">
    <source>
        <dbReference type="EMBL" id="AWV99032.1"/>
    </source>
</evidence>
<sequence>MNIQQLEYLLAVDQHRHFARAAEACSVTQPTLSMMIQKLEDELGLKVFDRSRQPVCPTDAGENLINQARQILLEVKRFEEIASTANNYIGGELRVGVIPTIAPYLLPLFIQAFVEKYSDVKLKISELITEQILFKLDKGELDVGILVAPENDKTIKEIHLYNEAFVVYTPKKFDKEYLLAEDIDVNKLLLLEEGHCFRSQIMKFCELRKQVTNKVEYTSGSLETLRYLADKHLGITILPELATLHLTKEQLKNVKQFAAPKPVRKVSLVTKRDFVKKRLVEVLSESIKVSLPQPLHEESVNLISFES</sequence>
<dbReference type="Pfam" id="PF00126">
    <property type="entry name" value="HTH_1"/>
    <property type="match status" value="1"/>
</dbReference>
<dbReference type="GO" id="GO:0003700">
    <property type="term" value="F:DNA-binding transcription factor activity"/>
    <property type="evidence" value="ECO:0007669"/>
    <property type="project" value="InterPro"/>
</dbReference>
<dbReference type="KEGG" id="als:DJ013_12995"/>
<gene>
    <name evidence="6" type="ORF">DJ013_12995</name>
</gene>
<dbReference type="Gene3D" id="3.40.190.10">
    <property type="entry name" value="Periplasmic binding protein-like II"/>
    <property type="match status" value="2"/>
</dbReference>
<dbReference type="FunFam" id="1.10.10.10:FF:000001">
    <property type="entry name" value="LysR family transcriptional regulator"/>
    <property type="match status" value="1"/>
</dbReference>
<dbReference type="SUPFAM" id="SSF53850">
    <property type="entry name" value="Periplasmic binding protein-like II"/>
    <property type="match status" value="1"/>
</dbReference>
<dbReference type="InterPro" id="IPR005119">
    <property type="entry name" value="LysR_subst-bd"/>
</dbReference>
<feature type="domain" description="HTH lysR-type" evidence="5">
    <location>
        <begin position="1"/>
        <end position="58"/>
    </location>
</feature>
<evidence type="ECO:0000256" key="3">
    <source>
        <dbReference type="ARBA" id="ARBA00023125"/>
    </source>
</evidence>
<dbReference type="Pfam" id="PF03466">
    <property type="entry name" value="LysR_substrate"/>
    <property type="match status" value="1"/>
</dbReference>
<dbReference type="PANTHER" id="PTHR30419">
    <property type="entry name" value="HTH-TYPE TRANSCRIPTIONAL REGULATOR YBHD"/>
    <property type="match status" value="1"/>
</dbReference>
<comment type="similarity">
    <text evidence="1">Belongs to the LysR transcriptional regulatory family.</text>
</comment>
<dbReference type="SUPFAM" id="SSF46785">
    <property type="entry name" value="Winged helix' DNA-binding domain"/>
    <property type="match status" value="1"/>
</dbReference>
<reference evidence="6 7" key="1">
    <citation type="submission" date="2018-05" db="EMBL/GenBank/DDBJ databases">
        <title>Complete genome sequence of Arcticibacterium luteifluviistationis SM1504T, a cytophagaceae bacterium isolated from Arctic surface seawater.</title>
        <authorList>
            <person name="Li Y."/>
            <person name="Qin Q.-L."/>
        </authorList>
    </citation>
    <scope>NUCLEOTIDE SEQUENCE [LARGE SCALE GENOMIC DNA]</scope>
    <source>
        <strain evidence="6 7">SM1504</strain>
    </source>
</reference>
<dbReference type="RefSeq" id="WP_111372225.1">
    <property type="nucleotide sequence ID" value="NZ_CP029480.1"/>
</dbReference>
<dbReference type="Proteomes" id="UP000249873">
    <property type="component" value="Chromosome"/>
</dbReference>
<evidence type="ECO:0000256" key="1">
    <source>
        <dbReference type="ARBA" id="ARBA00009437"/>
    </source>
</evidence>
<evidence type="ECO:0000259" key="5">
    <source>
        <dbReference type="PROSITE" id="PS50931"/>
    </source>
</evidence>
<accession>A0A2Z4GCK4</accession>
<dbReference type="GO" id="GO:0003677">
    <property type="term" value="F:DNA binding"/>
    <property type="evidence" value="ECO:0007669"/>
    <property type="project" value="UniProtKB-KW"/>
</dbReference>
<keyword evidence="2" id="KW-0805">Transcription regulation</keyword>
<keyword evidence="7" id="KW-1185">Reference proteome</keyword>
<proteinExistence type="inferred from homology"/>
<dbReference type="InterPro" id="IPR036388">
    <property type="entry name" value="WH-like_DNA-bd_sf"/>
</dbReference>
<organism evidence="6 7">
    <name type="scientific">Arcticibacterium luteifluviistationis</name>
    <dbReference type="NCBI Taxonomy" id="1784714"/>
    <lineage>
        <taxon>Bacteria</taxon>
        <taxon>Pseudomonadati</taxon>
        <taxon>Bacteroidota</taxon>
        <taxon>Cytophagia</taxon>
        <taxon>Cytophagales</taxon>
        <taxon>Leadbetterellaceae</taxon>
        <taxon>Arcticibacterium</taxon>
    </lineage>
</organism>
<name>A0A2Z4GCK4_9BACT</name>